<proteinExistence type="predicted"/>
<evidence type="ECO:0000313" key="1">
    <source>
        <dbReference type="EMBL" id="WTZ00492.1"/>
    </source>
</evidence>
<gene>
    <name evidence="1" type="ORF">OG626_36920</name>
</gene>
<dbReference type="AlphaFoldDB" id="A0AAU3H7T3"/>
<name>A0AAU3H7T3_9ACTN</name>
<sequence>MTVADLKALLADVPDWAAVEVVTGDEDYISTDDNLEITYERGVLTIDVV</sequence>
<dbReference type="EMBL" id="CP109537">
    <property type="protein sequence ID" value="WTZ00492.1"/>
    <property type="molecule type" value="Genomic_DNA"/>
</dbReference>
<protein>
    <submittedName>
        <fullName evidence="1">Uncharacterized protein</fullName>
    </submittedName>
</protein>
<organism evidence="1">
    <name type="scientific">Streptomyces sp. NBC_01401</name>
    <dbReference type="NCBI Taxonomy" id="2903854"/>
    <lineage>
        <taxon>Bacteria</taxon>
        <taxon>Bacillati</taxon>
        <taxon>Actinomycetota</taxon>
        <taxon>Actinomycetes</taxon>
        <taxon>Kitasatosporales</taxon>
        <taxon>Streptomycetaceae</taxon>
        <taxon>Streptomyces</taxon>
    </lineage>
</organism>
<reference evidence="1" key="1">
    <citation type="submission" date="2022-10" db="EMBL/GenBank/DDBJ databases">
        <title>The complete genomes of actinobacterial strains from the NBC collection.</title>
        <authorList>
            <person name="Joergensen T.S."/>
            <person name="Alvarez Arevalo M."/>
            <person name="Sterndorff E.B."/>
            <person name="Faurdal D."/>
            <person name="Vuksanovic O."/>
            <person name="Mourched A.-S."/>
            <person name="Charusanti P."/>
            <person name="Shaw S."/>
            <person name="Blin K."/>
            <person name="Weber T."/>
        </authorList>
    </citation>
    <scope>NUCLEOTIDE SEQUENCE</scope>
    <source>
        <strain evidence="1">NBC_01401</strain>
    </source>
</reference>
<accession>A0AAU3H7T3</accession>